<organism evidence="2 3">
    <name type="scientific">Rotaria sordida</name>
    <dbReference type="NCBI Taxonomy" id="392033"/>
    <lineage>
        <taxon>Eukaryota</taxon>
        <taxon>Metazoa</taxon>
        <taxon>Spiralia</taxon>
        <taxon>Gnathifera</taxon>
        <taxon>Rotifera</taxon>
        <taxon>Eurotatoria</taxon>
        <taxon>Bdelloidea</taxon>
        <taxon>Philodinida</taxon>
        <taxon>Philodinidae</taxon>
        <taxon>Rotaria</taxon>
    </lineage>
</organism>
<dbReference type="AlphaFoldDB" id="A0A813Y4Q4"/>
<name>A0A813Y4Q4_9BILA</name>
<accession>A0A813Y4Q4</accession>
<proteinExistence type="predicted"/>
<sequence length="181" mass="20492">MQSFTILITTLFALFAVGFTAEYRSVLIDSIVDNEVARPQSRNFFQQVLINQMVNVLPANIRNGIDDAAAIFGMVRHEFLLRCLKELQAFQAYSKIDFITAIQKAIKFGDEKLTREQEKSLESLEPQAIEFVKLLFSNQLQPGEMNGLYDLLVKIVRQQIDGQTLVDVLPSTINGILLQHS</sequence>
<feature type="signal peptide" evidence="1">
    <location>
        <begin position="1"/>
        <end position="20"/>
    </location>
</feature>
<reference evidence="2" key="1">
    <citation type="submission" date="2021-02" db="EMBL/GenBank/DDBJ databases">
        <authorList>
            <person name="Nowell W R."/>
        </authorList>
    </citation>
    <scope>NUCLEOTIDE SEQUENCE</scope>
</reference>
<gene>
    <name evidence="2" type="ORF">ZHD862_LOCUS6206</name>
</gene>
<comment type="caution">
    <text evidence="2">The sequence shown here is derived from an EMBL/GenBank/DDBJ whole genome shotgun (WGS) entry which is preliminary data.</text>
</comment>
<protein>
    <submittedName>
        <fullName evidence="2">Uncharacterized protein</fullName>
    </submittedName>
</protein>
<feature type="chain" id="PRO_5032957949" evidence="1">
    <location>
        <begin position="21"/>
        <end position="181"/>
    </location>
</feature>
<evidence type="ECO:0000313" key="2">
    <source>
        <dbReference type="EMBL" id="CAF0877470.1"/>
    </source>
</evidence>
<evidence type="ECO:0000313" key="3">
    <source>
        <dbReference type="Proteomes" id="UP000663864"/>
    </source>
</evidence>
<keyword evidence="1" id="KW-0732">Signal</keyword>
<dbReference type="EMBL" id="CAJNOT010000172">
    <property type="protein sequence ID" value="CAF0877470.1"/>
    <property type="molecule type" value="Genomic_DNA"/>
</dbReference>
<evidence type="ECO:0000256" key="1">
    <source>
        <dbReference type="SAM" id="SignalP"/>
    </source>
</evidence>
<dbReference type="Proteomes" id="UP000663864">
    <property type="component" value="Unassembled WGS sequence"/>
</dbReference>